<feature type="transmembrane region" description="Helical" evidence="1">
    <location>
        <begin position="324"/>
        <end position="347"/>
    </location>
</feature>
<gene>
    <name evidence="2" type="ORF">HN018_10585</name>
</gene>
<dbReference type="KEGG" id="lck:HN018_10585"/>
<accession>A0A6M8HQB0</accession>
<keyword evidence="3" id="KW-1185">Reference proteome</keyword>
<dbReference type="AlphaFoldDB" id="A0A6M8HQB0"/>
<dbReference type="RefSeq" id="WP_171837272.1">
    <property type="nucleotide sequence ID" value="NZ_CP053708.1"/>
</dbReference>
<protein>
    <recommendedName>
        <fullName evidence="4">Glycosyltransferase RgtA/B/C/D-like domain-containing protein</fullName>
    </recommendedName>
</protein>
<feature type="transmembrane region" description="Helical" evidence="1">
    <location>
        <begin position="297"/>
        <end position="318"/>
    </location>
</feature>
<sequence>MGVTLSDRLFVGRAAWRLPSLVVSVGALLTAIYILSYLSNPAVPGNHGRYPLGWWGWWDQSQYLLSAQSFAHADFRAPHHWYPFGYALLGAPFVLISSSHPYLVPDLVCLLLTYAAFLVFAGTVGVGRRWAAMLFLLATCGNEILRAVWAEPWNTSLSCVLIWWLLALTARHLVRLPKTQRSRLAGLFCIGLLVAAIPAIPATRPTDALLVAIWGIGASVAAIRLKALRRTDLQLIACGVIIAGVPEALIWLRIYGTHASQYMINSRVLGFDFSSLGWKTYLLLVTPRPWFPFGAGIVQRLPWVLPGLAGMLALPWIVRGTGRMLLVVLACMITAYSLLFFAYVDLIPSGLWRYNNVHYFKWTLPGFALLGFLLLRALAKGPRLPALLACMLTLVLVDLRLSPKLVGDAVPAWLIQQPGPIPGWDEAYFATMTLRDDRGVLMPTRDFRALPDEQGWRLIALSRPFIGPVIISGLGHWPDGPASSTISGGTALRWGRTFGLRLPCSIVRCVHVPL</sequence>
<feature type="transmembrane region" description="Helical" evidence="1">
    <location>
        <begin position="102"/>
        <end position="123"/>
    </location>
</feature>
<keyword evidence="1" id="KW-1133">Transmembrane helix</keyword>
<proteinExistence type="predicted"/>
<keyword evidence="1" id="KW-0812">Transmembrane</keyword>
<evidence type="ECO:0008006" key="4">
    <source>
        <dbReference type="Google" id="ProtNLM"/>
    </source>
</evidence>
<keyword evidence="1" id="KW-0472">Membrane</keyword>
<feature type="transmembrane region" description="Helical" evidence="1">
    <location>
        <begin position="208"/>
        <end position="228"/>
    </location>
</feature>
<feature type="transmembrane region" description="Helical" evidence="1">
    <location>
        <begin position="155"/>
        <end position="173"/>
    </location>
</feature>
<feature type="transmembrane region" description="Helical" evidence="1">
    <location>
        <begin position="21"/>
        <end position="39"/>
    </location>
</feature>
<evidence type="ECO:0000313" key="3">
    <source>
        <dbReference type="Proteomes" id="UP000500767"/>
    </source>
</evidence>
<name>A0A6M8HQB0_9PROT</name>
<reference evidence="2 3" key="1">
    <citation type="journal article" date="2014" name="World J. Microbiol. Biotechnol.">
        <title>Biodiversity and physiological characteristics of Antarctic and Arctic lichens-associated bacteria.</title>
        <authorList>
            <person name="Lee Y.M."/>
            <person name="Kim E.H."/>
            <person name="Lee H.K."/>
            <person name="Hong S.G."/>
        </authorList>
    </citation>
    <scope>NUCLEOTIDE SEQUENCE [LARGE SCALE GENOMIC DNA]</scope>
    <source>
        <strain evidence="2 3">PAMC 26569</strain>
    </source>
</reference>
<dbReference type="EMBL" id="CP053708">
    <property type="protein sequence ID" value="QKE90421.1"/>
    <property type="molecule type" value="Genomic_DNA"/>
</dbReference>
<dbReference type="Proteomes" id="UP000500767">
    <property type="component" value="Chromosome"/>
</dbReference>
<evidence type="ECO:0000256" key="1">
    <source>
        <dbReference type="SAM" id="Phobius"/>
    </source>
</evidence>
<organism evidence="2 3">
    <name type="scientific">Lichenicola cladoniae</name>
    <dbReference type="NCBI Taxonomy" id="1484109"/>
    <lineage>
        <taxon>Bacteria</taxon>
        <taxon>Pseudomonadati</taxon>
        <taxon>Pseudomonadota</taxon>
        <taxon>Alphaproteobacteria</taxon>
        <taxon>Acetobacterales</taxon>
        <taxon>Acetobacteraceae</taxon>
        <taxon>Lichenicola</taxon>
    </lineage>
</organism>
<feature type="transmembrane region" description="Helical" evidence="1">
    <location>
        <begin position="359"/>
        <end position="378"/>
    </location>
</feature>
<feature type="transmembrane region" description="Helical" evidence="1">
    <location>
        <begin position="235"/>
        <end position="256"/>
    </location>
</feature>
<evidence type="ECO:0000313" key="2">
    <source>
        <dbReference type="EMBL" id="QKE90421.1"/>
    </source>
</evidence>
<feature type="transmembrane region" description="Helical" evidence="1">
    <location>
        <begin position="185"/>
        <end position="202"/>
    </location>
</feature>